<dbReference type="OrthoDB" id="3394673at2"/>
<sequence>MQRLDPLLAQPARVQHERAGGEVRIRQEGLHTPVIPDNELVSIHATDPFATPDDQRSPLRRLRGRLPAPVTLWTAGGGDTRPAGLTVSSMLVADGDPGRVAGLVDDESDLWTALETTGRFAVVPLAEGDNQLAERFAGLMPAPGGLFATGDWAHTPFGPVPRGYPWAGCRLDRAAAFGWSLLVEATVEVVEPAEPAAKPLLHHRGRYTSI</sequence>
<dbReference type="Proteomes" id="UP001058003">
    <property type="component" value="Chromosome"/>
</dbReference>
<name>A0A9Q9IRW6_9ACTN</name>
<dbReference type="AlphaFoldDB" id="A0A9Q9IRW6"/>
<dbReference type="EMBL" id="CP073767">
    <property type="protein sequence ID" value="UWZ60228.1"/>
    <property type="molecule type" value="Genomic_DNA"/>
</dbReference>
<accession>A0A9Q9IRW6</accession>
<dbReference type="GO" id="GO:0016646">
    <property type="term" value="F:oxidoreductase activity, acting on the CH-NH group of donors, NAD or NADP as acceptor"/>
    <property type="evidence" value="ECO:0007669"/>
    <property type="project" value="UniProtKB-ARBA"/>
</dbReference>
<protein>
    <submittedName>
        <fullName evidence="2">Flavin reductase</fullName>
    </submittedName>
</protein>
<feature type="domain" description="Flavin reductase like" evidence="1">
    <location>
        <begin position="63"/>
        <end position="209"/>
    </location>
</feature>
<dbReference type="InterPro" id="IPR002563">
    <property type="entry name" value="Flavin_Rdtase-like_dom"/>
</dbReference>
<dbReference type="InterPro" id="IPR012349">
    <property type="entry name" value="Split_barrel_FMN-bd"/>
</dbReference>
<evidence type="ECO:0000259" key="1">
    <source>
        <dbReference type="SMART" id="SM00903"/>
    </source>
</evidence>
<dbReference type="SUPFAM" id="SSF50475">
    <property type="entry name" value="FMN-binding split barrel"/>
    <property type="match status" value="1"/>
</dbReference>
<dbReference type="KEGG" id="daur:Daura_50800"/>
<reference evidence="2" key="1">
    <citation type="submission" date="2021-04" db="EMBL/GenBank/DDBJ databases">
        <title>Dactylosporangium aurantiacum NRRL B-8018 full assembly.</title>
        <authorList>
            <person name="Hartkoorn R.C."/>
            <person name="Beaudoing E."/>
            <person name="Hot D."/>
        </authorList>
    </citation>
    <scope>NUCLEOTIDE SEQUENCE</scope>
    <source>
        <strain evidence="2">NRRL B-8018</strain>
    </source>
</reference>
<dbReference type="SMART" id="SM00903">
    <property type="entry name" value="Flavin_Reduct"/>
    <property type="match status" value="1"/>
</dbReference>
<dbReference type="Gene3D" id="2.30.110.10">
    <property type="entry name" value="Electron Transport, Fmn-binding Protein, Chain A"/>
    <property type="match status" value="1"/>
</dbReference>
<dbReference type="Pfam" id="PF01613">
    <property type="entry name" value="Flavin_Reduct"/>
    <property type="match status" value="1"/>
</dbReference>
<keyword evidence="3" id="KW-1185">Reference proteome</keyword>
<organism evidence="2 3">
    <name type="scientific">Dactylosporangium aurantiacum</name>
    <dbReference type="NCBI Taxonomy" id="35754"/>
    <lineage>
        <taxon>Bacteria</taxon>
        <taxon>Bacillati</taxon>
        <taxon>Actinomycetota</taxon>
        <taxon>Actinomycetes</taxon>
        <taxon>Micromonosporales</taxon>
        <taxon>Micromonosporaceae</taxon>
        <taxon>Dactylosporangium</taxon>
    </lineage>
</organism>
<evidence type="ECO:0000313" key="2">
    <source>
        <dbReference type="EMBL" id="UWZ60228.1"/>
    </source>
</evidence>
<dbReference type="GO" id="GO:0010181">
    <property type="term" value="F:FMN binding"/>
    <property type="evidence" value="ECO:0007669"/>
    <property type="project" value="InterPro"/>
</dbReference>
<gene>
    <name evidence="2" type="ORF">Daura_50800</name>
</gene>
<proteinExistence type="predicted"/>
<evidence type="ECO:0000313" key="3">
    <source>
        <dbReference type="Proteomes" id="UP001058003"/>
    </source>
</evidence>